<keyword evidence="8" id="KW-1185">Reference proteome</keyword>
<name>A0ABX0GTG3_9ACTN</name>
<evidence type="ECO:0000313" key="7">
    <source>
        <dbReference type="EMBL" id="NHC14186.1"/>
    </source>
</evidence>
<dbReference type="Gene3D" id="2.70.98.40">
    <property type="entry name" value="Glycoside hydrolase, family 65, N-terminal domain"/>
    <property type="match status" value="1"/>
</dbReference>
<evidence type="ECO:0000256" key="3">
    <source>
        <dbReference type="SAM" id="MobiDB-lite"/>
    </source>
</evidence>
<evidence type="ECO:0000259" key="6">
    <source>
        <dbReference type="Pfam" id="PF03636"/>
    </source>
</evidence>
<dbReference type="Gene3D" id="2.60.420.10">
    <property type="entry name" value="Maltose phosphorylase, domain 3"/>
    <property type="match status" value="1"/>
</dbReference>
<evidence type="ECO:0000259" key="4">
    <source>
        <dbReference type="Pfam" id="PF03632"/>
    </source>
</evidence>
<dbReference type="InterPro" id="IPR017045">
    <property type="entry name" value="Malt_Pase/Glycosyl_Hdrlase"/>
</dbReference>
<dbReference type="InterPro" id="IPR005194">
    <property type="entry name" value="Glyco_hydro_65_C"/>
</dbReference>
<dbReference type="Pfam" id="PF03636">
    <property type="entry name" value="Glyco_hydro_65N"/>
    <property type="match status" value="1"/>
</dbReference>
<dbReference type="InterPro" id="IPR012341">
    <property type="entry name" value="6hp_glycosidase-like_sf"/>
</dbReference>
<dbReference type="Pfam" id="PF03633">
    <property type="entry name" value="Glyco_hydro_65C"/>
    <property type="match status" value="1"/>
</dbReference>
<dbReference type="GO" id="GO:0016787">
    <property type="term" value="F:hydrolase activity"/>
    <property type="evidence" value="ECO:0007669"/>
    <property type="project" value="UniProtKB-KW"/>
</dbReference>
<protein>
    <submittedName>
        <fullName evidence="7">Glycoside hydrolase family 65 protein</fullName>
    </submittedName>
</protein>
<organism evidence="7 8">
    <name type="scientific">Motilibacter deserti</name>
    <dbReference type="NCBI Taxonomy" id="2714956"/>
    <lineage>
        <taxon>Bacteria</taxon>
        <taxon>Bacillati</taxon>
        <taxon>Actinomycetota</taxon>
        <taxon>Actinomycetes</taxon>
        <taxon>Motilibacterales</taxon>
        <taxon>Motilibacteraceae</taxon>
        <taxon>Motilibacter</taxon>
    </lineage>
</organism>
<feature type="domain" description="Glycoside hydrolase family 65 C-terminal" evidence="5">
    <location>
        <begin position="694"/>
        <end position="760"/>
    </location>
</feature>
<dbReference type="InterPro" id="IPR008928">
    <property type="entry name" value="6-hairpin_glycosidase_sf"/>
</dbReference>
<evidence type="ECO:0000256" key="2">
    <source>
        <dbReference type="ARBA" id="ARBA00023295"/>
    </source>
</evidence>
<dbReference type="PIRSF" id="PIRSF036289">
    <property type="entry name" value="Glycosyl_hydrolase_malt_phosph"/>
    <property type="match status" value="1"/>
</dbReference>
<reference evidence="7 8" key="1">
    <citation type="submission" date="2020-03" db="EMBL/GenBank/DDBJ databases">
        <title>Two novel Motilibacter sp.</title>
        <authorList>
            <person name="Liu S."/>
        </authorList>
    </citation>
    <scope>NUCLEOTIDE SEQUENCE [LARGE SCALE GENOMIC DNA]</scope>
    <source>
        <strain evidence="7 8">E257</strain>
    </source>
</reference>
<dbReference type="SUPFAM" id="SSF74650">
    <property type="entry name" value="Galactose mutarotase-like"/>
    <property type="match status" value="1"/>
</dbReference>
<keyword evidence="7" id="KW-0378">Hydrolase</keyword>
<dbReference type="SUPFAM" id="SSF48208">
    <property type="entry name" value="Six-hairpin glycosidases"/>
    <property type="match status" value="1"/>
</dbReference>
<feature type="domain" description="Glycoside hydrolase family 65 N-terminal" evidence="6">
    <location>
        <begin position="17"/>
        <end position="274"/>
    </location>
</feature>
<feature type="compositionally biased region" description="Pro residues" evidence="3">
    <location>
        <begin position="772"/>
        <end position="786"/>
    </location>
</feature>
<dbReference type="InterPro" id="IPR011013">
    <property type="entry name" value="Gal_mutarotase_sf_dom"/>
</dbReference>
<comment type="caution">
    <text evidence="7">The sequence shown here is derived from an EMBL/GenBank/DDBJ whole genome shotgun (WGS) entry which is preliminary data.</text>
</comment>
<evidence type="ECO:0000259" key="5">
    <source>
        <dbReference type="Pfam" id="PF03633"/>
    </source>
</evidence>
<feature type="region of interest" description="Disordered" evidence="3">
    <location>
        <begin position="758"/>
        <end position="823"/>
    </location>
</feature>
<feature type="compositionally biased region" description="Basic and acidic residues" evidence="3">
    <location>
        <begin position="787"/>
        <end position="823"/>
    </location>
</feature>
<proteinExistence type="inferred from homology"/>
<evidence type="ECO:0000313" key="8">
    <source>
        <dbReference type="Proteomes" id="UP000800981"/>
    </source>
</evidence>
<dbReference type="Gene3D" id="1.50.10.10">
    <property type="match status" value="1"/>
</dbReference>
<accession>A0ABX0GTG3</accession>
<dbReference type="Pfam" id="PF03632">
    <property type="entry name" value="Glyco_hydro_65m"/>
    <property type="match status" value="1"/>
</dbReference>
<dbReference type="EMBL" id="JAANNP010000004">
    <property type="protein sequence ID" value="NHC14186.1"/>
    <property type="molecule type" value="Genomic_DNA"/>
</dbReference>
<dbReference type="InterPro" id="IPR037018">
    <property type="entry name" value="GH65_N"/>
</dbReference>
<gene>
    <name evidence="7" type="ORF">G9H71_10370</name>
</gene>
<feature type="domain" description="Glycoside hydrolase family 65 central catalytic" evidence="4">
    <location>
        <begin position="331"/>
        <end position="684"/>
    </location>
</feature>
<dbReference type="PANTHER" id="PTHR11051:SF13">
    <property type="entry name" value="GLYCOSYL TRANSFERASE"/>
    <property type="match status" value="1"/>
</dbReference>
<dbReference type="Proteomes" id="UP000800981">
    <property type="component" value="Unassembled WGS sequence"/>
</dbReference>
<comment type="similarity">
    <text evidence="1">Belongs to the glycosyl hydrolase 65 family.</text>
</comment>
<dbReference type="InterPro" id="IPR005195">
    <property type="entry name" value="Glyco_hydro_65_M"/>
</dbReference>
<dbReference type="InterPro" id="IPR005196">
    <property type="entry name" value="Glyco_hydro_65_N"/>
</dbReference>
<evidence type="ECO:0000256" key="1">
    <source>
        <dbReference type="ARBA" id="ARBA00006768"/>
    </source>
</evidence>
<dbReference type="PANTHER" id="PTHR11051">
    <property type="entry name" value="GLYCOSYL HYDROLASE-RELATED"/>
    <property type="match status" value="1"/>
</dbReference>
<sequence>MPEQDDVFPVEPWCLRETALHEPLLSRSESLLALSNGHIGVRANLDEGEPHGLPGTYLNSVYELRPLPYAEAGYGYPESGQSLIDVTNGKIMRLLVDDEPFDVRYGDLIFHERVLDFRAGTLTRRAEWRSPADRTVRVTTTRLVSFTHRSIVAIEYVVEPVDAAARVVVQSELVANEVLPGPVHDDPRVSSALENPLRSVEHSAAGTSGALLHETKQSGLRVATAMSHLLDAPDGVDVDVRGESFPDLSRVTFTAALEPGQRLRVVKLVSYGWSAERSVPALRDQVAAALTGAEQTGWECLLSDQRAYLDDYWDGAEIELDGDPALQQAVRFALFHVLQSGARAERRPIPAKGLTGPGYDGHCFWDTEAFVLPPLTRTAPGAASDFLRWRYDTLPEARDRARQLGLAGAAFPWRTIDGAECSAYWPAGTAAFHVNADIADAVVRYCDATADEQFAEDIGVELLVETARLWRSLGHYDEAVDEFRIDGVTGPDEYSAVADNNVYTNLMAQRNLEAAADAVARYPGAARRLLVDDEEAEAWQRCARAVVVPYDEKLGVHPQADGFTRLAVWDFESTEPEHYPLMLHYPYFDIYRKQVVKQADLVMALHRRGDAFTAEQKARNFAYYEGLTVRDSSLSACTQAVVAAEVGHLDLAYAYTAEAAFTDLHDLKSNTGDGLHMASLAGVWVALVDGFGGLRDEGATLRFSPRLPNGLRRLAFTVRHHGCRVRVETDGRQATYSMAPAEGHDEEKLEIFHHGEPVTLAPGSSVTRPVPALQPPPRPRQPPGREPLPRQVHDEPPPRRPHRADRGGRSWAARHPESAPHSD</sequence>
<keyword evidence="2" id="KW-0326">Glycosidase</keyword>